<evidence type="ECO:0000259" key="1">
    <source>
        <dbReference type="PROSITE" id="PS51819"/>
    </source>
</evidence>
<dbReference type="SUPFAM" id="SSF54593">
    <property type="entry name" value="Glyoxalase/Bleomycin resistance protein/Dihydroxybiphenyl dioxygenase"/>
    <property type="match status" value="1"/>
</dbReference>
<dbReference type="RefSeq" id="WP_346147805.1">
    <property type="nucleotide sequence ID" value="NZ_BAAAUA010000039.1"/>
</dbReference>
<comment type="caution">
    <text evidence="2">The sequence shown here is derived from an EMBL/GenBank/DDBJ whole genome shotgun (WGS) entry which is preliminary data.</text>
</comment>
<dbReference type="InterPro" id="IPR037523">
    <property type="entry name" value="VOC_core"/>
</dbReference>
<keyword evidence="3" id="KW-1185">Reference proteome</keyword>
<dbReference type="CDD" id="cd06587">
    <property type="entry name" value="VOC"/>
    <property type="match status" value="1"/>
</dbReference>
<protein>
    <submittedName>
        <fullName evidence="2">VOC family protein</fullName>
    </submittedName>
</protein>
<evidence type="ECO:0000313" key="3">
    <source>
        <dbReference type="Proteomes" id="UP001596066"/>
    </source>
</evidence>
<gene>
    <name evidence="2" type="ORF">ACFPZF_21170</name>
</gene>
<dbReference type="PROSITE" id="PS51819">
    <property type="entry name" value="VOC"/>
    <property type="match status" value="1"/>
</dbReference>
<feature type="domain" description="VOC" evidence="1">
    <location>
        <begin position="2"/>
        <end position="129"/>
    </location>
</feature>
<name>A0ABW0VED4_9ACTN</name>
<reference evidence="3" key="1">
    <citation type="journal article" date="2019" name="Int. J. Syst. Evol. Microbiol.">
        <title>The Global Catalogue of Microorganisms (GCM) 10K type strain sequencing project: providing services to taxonomists for standard genome sequencing and annotation.</title>
        <authorList>
            <consortium name="The Broad Institute Genomics Platform"/>
            <consortium name="The Broad Institute Genome Sequencing Center for Infectious Disease"/>
            <person name="Wu L."/>
            <person name="Ma J."/>
        </authorList>
    </citation>
    <scope>NUCLEOTIDE SEQUENCE [LARGE SCALE GENOMIC DNA]</scope>
    <source>
        <strain evidence="3">CGMCC 4.1622</strain>
    </source>
</reference>
<dbReference type="Pfam" id="PF00903">
    <property type="entry name" value="Glyoxalase"/>
    <property type="match status" value="1"/>
</dbReference>
<evidence type="ECO:0000313" key="2">
    <source>
        <dbReference type="EMBL" id="MFC5643863.1"/>
    </source>
</evidence>
<proteinExistence type="predicted"/>
<dbReference type="EMBL" id="JBHSOC010000037">
    <property type="protein sequence ID" value="MFC5643863.1"/>
    <property type="molecule type" value="Genomic_DNA"/>
</dbReference>
<dbReference type="Proteomes" id="UP001596066">
    <property type="component" value="Unassembled WGS sequence"/>
</dbReference>
<dbReference type="InterPro" id="IPR004360">
    <property type="entry name" value="Glyas_Fos-R_dOase_dom"/>
</dbReference>
<dbReference type="Gene3D" id="3.10.180.10">
    <property type="entry name" value="2,3-Dihydroxybiphenyl 1,2-Dioxygenase, domain 1"/>
    <property type="match status" value="1"/>
</dbReference>
<accession>A0ABW0VED4</accession>
<sequence>MHWSHVALNCGDLPRTEAFYTRWFGFHRARTVPVGDGEIVFLRNGDAYLELFPAGAEPAAGSSGPDGPPEPGAVRHLAFRTESVDELLTLMDTEAHVTLGPLDFDEVIPGWRTVWLRDPDGIVVEVSQGYRDQDVIEISGMEPTRV</sequence>
<organism evidence="2 3">
    <name type="scientific">Kitasatospora cinereorecta</name>
    <dbReference type="NCBI Taxonomy" id="285560"/>
    <lineage>
        <taxon>Bacteria</taxon>
        <taxon>Bacillati</taxon>
        <taxon>Actinomycetota</taxon>
        <taxon>Actinomycetes</taxon>
        <taxon>Kitasatosporales</taxon>
        <taxon>Streptomycetaceae</taxon>
        <taxon>Kitasatospora</taxon>
    </lineage>
</organism>
<dbReference type="InterPro" id="IPR029068">
    <property type="entry name" value="Glyas_Bleomycin-R_OHBP_Dase"/>
</dbReference>